<feature type="transmembrane region" description="Helical" evidence="2">
    <location>
        <begin position="307"/>
        <end position="324"/>
    </location>
</feature>
<dbReference type="RefSeq" id="WP_124081741.1">
    <property type="nucleotide sequence ID" value="NZ_UWPJ01000036.1"/>
</dbReference>
<proteinExistence type="predicted"/>
<sequence>MPSLAKPADGRAAGQTPNAPRHAGKRRAWWRWARHGLVLVFLAVVAVLLAEQVGKIEWNRVLQTLRGYAPATLAAAGGLTVASHLLFGAFDQLGRRYAGHRLGIGAVAAVAGVSYAFTLNLGALVGGVGFRYRLYSRLGLDPAAIGKIYALSVATNWLGYLVLLGGLFVAGAVRLPERWGIPAAMLPVIGALAWAAAAAYLAACIGWGGKRFQVRRVAVEWPRWPMAALQLALSVTNWTIMAGIVYLLLGGKVDYPAVLAVLLVSAVAGALTHVPAGLGVLEAVFIAMLADRMPAYELLAGLLAYRAIYYLGPLLPALACYGWMEARARRRPQAGTSS</sequence>
<evidence type="ECO:0000313" key="3">
    <source>
        <dbReference type="EMBL" id="VCU72160.1"/>
    </source>
</evidence>
<name>A0A3P4B981_9BURK</name>
<dbReference type="AlphaFoldDB" id="A0A3P4B981"/>
<dbReference type="OrthoDB" id="5998304at2"/>
<dbReference type="EMBL" id="UWPJ01000036">
    <property type="protein sequence ID" value="VCU72160.1"/>
    <property type="molecule type" value="Genomic_DNA"/>
</dbReference>
<accession>A0A3P4B981</accession>
<evidence type="ECO:0000313" key="4">
    <source>
        <dbReference type="Proteomes" id="UP000277294"/>
    </source>
</evidence>
<feature type="transmembrane region" description="Helical" evidence="2">
    <location>
        <begin position="261"/>
        <end position="287"/>
    </location>
</feature>
<dbReference type="Proteomes" id="UP000277294">
    <property type="component" value="Unassembled WGS sequence"/>
</dbReference>
<keyword evidence="2" id="KW-1133">Transmembrane helix</keyword>
<keyword evidence="4" id="KW-1185">Reference proteome</keyword>
<evidence type="ECO:0000256" key="1">
    <source>
        <dbReference type="SAM" id="MobiDB-lite"/>
    </source>
</evidence>
<feature type="transmembrane region" description="Helical" evidence="2">
    <location>
        <begin position="185"/>
        <end position="208"/>
    </location>
</feature>
<feature type="transmembrane region" description="Helical" evidence="2">
    <location>
        <begin position="228"/>
        <end position="249"/>
    </location>
</feature>
<feature type="transmembrane region" description="Helical" evidence="2">
    <location>
        <begin position="70"/>
        <end position="90"/>
    </location>
</feature>
<evidence type="ECO:0000256" key="2">
    <source>
        <dbReference type="SAM" id="Phobius"/>
    </source>
</evidence>
<keyword evidence="2" id="KW-0812">Transmembrane</keyword>
<reference evidence="3 4" key="1">
    <citation type="submission" date="2018-10" db="EMBL/GenBank/DDBJ databases">
        <authorList>
            <person name="Criscuolo A."/>
        </authorList>
    </citation>
    <scope>NUCLEOTIDE SEQUENCE [LARGE SCALE GENOMIC DNA]</scope>
    <source>
        <strain evidence="3">DnA1</strain>
    </source>
</reference>
<feature type="transmembrane region" description="Helical" evidence="2">
    <location>
        <begin position="148"/>
        <end position="173"/>
    </location>
</feature>
<keyword evidence="2" id="KW-0472">Membrane</keyword>
<feature type="transmembrane region" description="Helical" evidence="2">
    <location>
        <begin position="102"/>
        <end position="128"/>
    </location>
</feature>
<feature type="transmembrane region" description="Helical" evidence="2">
    <location>
        <begin position="32"/>
        <end position="50"/>
    </location>
</feature>
<organism evidence="3 4">
    <name type="scientific">Pigmentiphaga humi</name>
    <dbReference type="NCBI Taxonomy" id="2478468"/>
    <lineage>
        <taxon>Bacteria</taxon>
        <taxon>Pseudomonadati</taxon>
        <taxon>Pseudomonadota</taxon>
        <taxon>Betaproteobacteria</taxon>
        <taxon>Burkholderiales</taxon>
        <taxon>Alcaligenaceae</taxon>
        <taxon>Pigmentiphaga</taxon>
    </lineage>
</organism>
<feature type="region of interest" description="Disordered" evidence="1">
    <location>
        <begin position="1"/>
        <end position="22"/>
    </location>
</feature>
<protein>
    <submittedName>
        <fullName evidence="3">Inner membrane protein YbhN</fullName>
    </submittedName>
</protein>
<gene>
    <name evidence="3" type="primary">ybhN</name>
    <name evidence="3" type="ORF">PIGHUM_04256</name>
</gene>